<organism evidence="1">
    <name type="scientific">Arundo donax</name>
    <name type="common">Giant reed</name>
    <name type="synonym">Donax arundinaceus</name>
    <dbReference type="NCBI Taxonomy" id="35708"/>
    <lineage>
        <taxon>Eukaryota</taxon>
        <taxon>Viridiplantae</taxon>
        <taxon>Streptophyta</taxon>
        <taxon>Embryophyta</taxon>
        <taxon>Tracheophyta</taxon>
        <taxon>Spermatophyta</taxon>
        <taxon>Magnoliopsida</taxon>
        <taxon>Liliopsida</taxon>
        <taxon>Poales</taxon>
        <taxon>Poaceae</taxon>
        <taxon>PACMAD clade</taxon>
        <taxon>Arundinoideae</taxon>
        <taxon>Arundineae</taxon>
        <taxon>Arundo</taxon>
    </lineage>
</organism>
<sequence length="27" mass="3174">MTQLFLFLGFLLVTGWEMISVGWRTQV</sequence>
<dbReference type="EMBL" id="GBRH01166924">
    <property type="protein sequence ID" value="JAE30972.1"/>
    <property type="molecule type" value="Transcribed_RNA"/>
</dbReference>
<name>A0A0A9H2H5_ARUDO</name>
<proteinExistence type="predicted"/>
<evidence type="ECO:0000313" key="1">
    <source>
        <dbReference type="EMBL" id="JAE30972.1"/>
    </source>
</evidence>
<reference evidence="1" key="1">
    <citation type="submission" date="2014-09" db="EMBL/GenBank/DDBJ databases">
        <authorList>
            <person name="Magalhaes I.L.F."/>
            <person name="Oliveira U."/>
            <person name="Santos F.R."/>
            <person name="Vidigal T.H.D.A."/>
            <person name="Brescovit A.D."/>
            <person name="Santos A.J."/>
        </authorList>
    </citation>
    <scope>NUCLEOTIDE SEQUENCE</scope>
    <source>
        <tissue evidence="1">Shoot tissue taken approximately 20 cm above the soil surface</tissue>
    </source>
</reference>
<protein>
    <submittedName>
        <fullName evidence="1">Uncharacterized protein</fullName>
    </submittedName>
</protein>
<accession>A0A0A9H2H5</accession>
<reference evidence="1" key="2">
    <citation type="journal article" date="2015" name="Data Brief">
        <title>Shoot transcriptome of the giant reed, Arundo donax.</title>
        <authorList>
            <person name="Barrero R.A."/>
            <person name="Guerrero F.D."/>
            <person name="Moolhuijzen P."/>
            <person name="Goolsby J.A."/>
            <person name="Tidwell J."/>
            <person name="Bellgard S.E."/>
            <person name="Bellgard M.I."/>
        </authorList>
    </citation>
    <scope>NUCLEOTIDE SEQUENCE</scope>
    <source>
        <tissue evidence="1">Shoot tissue taken approximately 20 cm above the soil surface</tissue>
    </source>
</reference>
<dbReference type="AlphaFoldDB" id="A0A0A9H2H5"/>